<evidence type="ECO:0000259" key="6">
    <source>
        <dbReference type="Pfam" id="PF04932"/>
    </source>
</evidence>
<feature type="transmembrane region" description="Helical" evidence="5">
    <location>
        <begin position="337"/>
        <end position="362"/>
    </location>
</feature>
<evidence type="ECO:0000256" key="2">
    <source>
        <dbReference type="ARBA" id="ARBA00022692"/>
    </source>
</evidence>
<proteinExistence type="predicted"/>
<feature type="transmembrane region" description="Helical" evidence="5">
    <location>
        <begin position="142"/>
        <end position="163"/>
    </location>
</feature>
<feature type="domain" description="O-antigen ligase-related" evidence="6">
    <location>
        <begin position="212"/>
        <end position="351"/>
    </location>
</feature>
<evidence type="ECO:0000313" key="7">
    <source>
        <dbReference type="EMBL" id="SBS75861.1"/>
    </source>
</evidence>
<feature type="transmembrane region" description="Helical" evidence="5">
    <location>
        <begin position="254"/>
        <end position="274"/>
    </location>
</feature>
<evidence type="ECO:0000256" key="1">
    <source>
        <dbReference type="ARBA" id="ARBA00004141"/>
    </source>
</evidence>
<feature type="transmembrane region" description="Helical" evidence="5">
    <location>
        <begin position="115"/>
        <end position="135"/>
    </location>
</feature>
<dbReference type="EMBL" id="FLQS01000021">
    <property type="protein sequence ID" value="SBS75861.1"/>
    <property type="molecule type" value="Genomic_DNA"/>
</dbReference>
<feature type="transmembrane region" description="Helical" evidence="5">
    <location>
        <begin position="227"/>
        <end position="245"/>
    </location>
</feature>
<comment type="subcellular location">
    <subcellularLocation>
        <location evidence="1">Membrane</location>
        <topology evidence="1">Multi-pass membrane protein</topology>
    </subcellularLocation>
</comment>
<dbReference type="InterPro" id="IPR051533">
    <property type="entry name" value="WaaL-like"/>
</dbReference>
<keyword evidence="4 5" id="KW-0472">Membrane</keyword>
<dbReference type="GO" id="GO:0016020">
    <property type="term" value="C:membrane"/>
    <property type="evidence" value="ECO:0007669"/>
    <property type="project" value="UniProtKB-SubCell"/>
</dbReference>
<gene>
    <name evidence="7" type="ORF">MHPYR_280029</name>
</gene>
<dbReference type="AlphaFoldDB" id="A0A1Y5PI89"/>
<feature type="transmembrane region" description="Helical" evidence="5">
    <location>
        <begin position="175"/>
        <end position="196"/>
    </location>
</feature>
<name>A0A1Y5PI89_9MYCO</name>
<keyword evidence="3 5" id="KW-1133">Transmembrane helix</keyword>
<feature type="transmembrane region" description="Helical" evidence="5">
    <location>
        <begin position="25"/>
        <end position="46"/>
    </location>
</feature>
<reference evidence="7" key="1">
    <citation type="submission" date="2016-03" db="EMBL/GenBank/DDBJ databases">
        <authorList>
            <person name="Ploux O."/>
        </authorList>
    </citation>
    <scope>NUCLEOTIDE SEQUENCE</scope>
    <source>
        <strain evidence="7">UC10</strain>
    </source>
</reference>
<dbReference type="PANTHER" id="PTHR37422:SF17">
    <property type="entry name" value="O-ANTIGEN LIGASE"/>
    <property type="match status" value="1"/>
</dbReference>
<feature type="transmembrane region" description="Helical" evidence="5">
    <location>
        <begin position="203"/>
        <end position="221"/>
    </location>
</feature>
<keyword evidence="2 5" id="KW-0812">Transmembrane</keyword>
<accession>A0A1Y5PI89</accession>
<sequence length="431" mass="46337">MTTLPDLASASDVTDEVGNAPSAKWVRLFCSVAFLFFLGALNHVFGSEDEAGAGPLKALFLPIALLIQLIAIALLVSPSHLHKTLDALRRNRILLLALGVILMSTFWSNDPELTLRRALALVGTTAVGILIYIDAGDILKFFGVNLALFVVGSVFVALAFPALGTHTEGIHVGSWRGLLGFKNQAAWVTVLFLIVWIGMRKRAGLRAVTYPLLAVAFLLLFNTRSATGFAAFAAGIAALCGLSFYRQAHAVRPLLLVAFGIFALLIAADFDALYTQGLETLGRDDSLTGRTLLWTALQPLIESRPWFGNGYLAFWDHASDYFGDSSWMGELVHAHNAYIDILLDVGVVGLITQLSFLLGICWKLLSKAARGDSIATTMLAVYVTLGVIGIAGEVFFRPNSGIWIMVVAFACYATNEKAPPFSAGSAKPVST</sequence>
<feature type="transmembrane region" description="Helical" evidence="5">
    <location>
        <begin position="58"/>
        <end position="81"/>
    </location>
</feature>
<dbReference type="Pfam" id="PF04932">
    <property type="entry name" value="Wzy_C"/>
    <property type="match status" value="1"/>
</dbReference>
<evidence type="ECO:0000256" key="4">
    <source>
        <dbReference type="ARBA" id="ARBA00023136"/>
    </source>
</evidence>
<evidence type="ECO:0000256" key="5">
    <source>
        <dbReference type="SAM" id="Phobius"/>
    </source>
</evidence>
<dbReference type="InterPro" id="IPR007016">
    <property type="entry name" value="O-antigen_ligase-rel_domated"/>
</dbReference>
<evidence type="ECO:0000256" key="3">
    <source>
        <dbReference type="ARBA" id="ARBA00022989"/>
    </source>
</evidence>
<feature type="transmembrane region" description="Helical" evidence="5">
    <location>
        <begin position="374"/>
        <end position="396"/>
    </location>
</feature>
<dbReference type="PANTHER" id="PTHR37422">
    <property type="entry name" value="TEICHURONIC ACID BIOSYNTHESIS PROTEIN TUAE"/>
    <property type="match status" value="1"/>
</dbReference>
<protein>
    <recommendedName>
        <fullName evidence="6">O-antigen ligase-related domain-containing protein</fullName>
    </recommendedName>
</protein>
<feature type="transmembrane region" description="Helical" evidence="5">
    <location>
        <begin position="93"/>
        <end position="109"/>
    </location>
</feature>
<organism evidence="7">
    <name type="scientific">uncultured Mycobacterium sp</name>
    <dbReference type="NCBI Taxonomy" id="171292"/>
    <lineage>
        <taxon>Bacteria</taxon>
        <taxon>Bacillati</taxon>
        <taxon>Actinomycetota</taxon>
        <taxon>Actinomycetes</taxon>
        <taxon>Mycobacteriales</taxon>
        <taxon>Mycobacteriaceae</taxon>
        <taxon>Mycobacterium</taxon>
        <taxon>environmental samples</taxon>
    </lineage>
</organism>